<dbReference type="InterPro" id="IPR029060">
    <property type="entry name" value="PIN-like_dom_sf"/>
</dbReference>
<dbReference type="CDD" id="cd18687">
    <property type="entry name" value="PIN_VapC-like"/>
    <property type="match status" value="1"/>
</dbReference>
<name>A0A6C2TXG7_PONDE</name>
<organism evidence="2 3">
    <name type="scientific">Pontiella desulfatans</name>
    <dbReference type="NCBI Taxonomy" id="2750659"/>
    <lineage>
        <taxon>Bacteria</taxon>
        <taxon>Pseudomonadati</taxon>
        <taxon>Kiritimatiellota</taxon>
        <taxon>Kiritimatiellia</taxon>
        <taxon>Kiritimatiellales</taxon>
        <taxon>Pontiellaceae</taxon>
        <taxon>Pontiella</taxon>
    </lineage>
</organism>
<accession>A0A6C2TXG7</accession>
<gene>
    <name evidence="2" type="ORF">PDESU_00866</name>
</gene>
<dbReference type="Pfam" id="PF01850">
    <property type="entry name" value="PIN"/>
    <property type="match status" value="1"/>
</dbReference>
<reference evidence="2 3" key="1">
    <citation type="submission" date="2019-04" db="EMBL/GenBank/DDBJ databases">
        <authorList>
            <person name="Van Vliet M D."/>
        </authorList>
    </citation>
    <scope>NUCLEOTIDE SEQUENCE [LARGE SCALE GENOMIC DNA]</scope>
    <source>
        <strain evidence="2 3">F1</strain>
    </source>
</reference>
<evidence type="ECO:0000313" key="3">
    <source>
        <dbReference type="Proteomes" id="UP000366872"/>
    </source>
</evidence>
<dbReference type="SUPFAM" id="SSF88723">
    <property type="entry name" value="PIN domain-like"/>
    <property type="match status" value="1"/>
</dbReference>
<protein>
    <recommendedName>
        <fullName evidence="1">PIN domain-containing protein</fullName>
    </recommendedName>
</protein>
<proteinExistence type="predicted"/>
<dbReference type="InterPro" id="IPR002716">
    <property type="entry name" value="PIN_dom"/>
</dbReference>
<dbReference type="EMBL" id="CAAHFG010000001">
    <property type="protein sequence ID" value="VGO12315.1"/>
    <property type="molecule type" value="Genomic_DNA"/>
</dbReference>
<feature type="domain" description="PIN" evidence="1">
    <location>
        <begin position="19"/>
        <end position="131"/>
    </location>
</feature>
<dbReference type="AlphaFoldDB" id="A0A6C2TXG7"/>
<sequence length="172" mass="19044">MLSSMRWAGNVTYMKQRVYIETSVVSYLTARPAKNIIVAGHQMATRDFWDALGRYDVYVSELVLLEAASGDEDASKKRVDALAGFSSLDITIECKELAKKLVLDGAIPDPFPEDALHIALAAVHGIDVIATWNFKHINNPETRGKIRRVLEANGYGCPEICSPDEFLGDENE</sequence>
<evidence type="ECO:0000313" key="2">
    <source>
        <dbReference type="EMBL" id="VGO12315.1"/>
    </source>
</evidence>
<evidence type="ECO:0000259" key="1">
    <source>
        <dbReference type="Pfam" id="PF01850"/>
    </source>
</evidence>
<keyword evidence="3" id="KW-1185">Reference proteome</keyword>
<dbReference type="Proteomes" id="UP000366872">
    <property type="component" value="Unassembled WGS sequence"/>
</dbReference>